<dbReference type="InterPro" id="IPR043128">
    <property type="entry name" value="Rev_trsase/Diguanyl_cyclase"/>
</dbReference>
<proteinExistence type="predicted"/>
<keyword evidence="2" id="KW-1185">Reference proteome</keyword>
<evidence type="ECO:0000313" key="1">
    <source>
        <dbReference type="EMBL" id="GFN96817.1"/>
    </source>
</evidence>
<dbReference type="SUPFAM" id="SSF56672">
    <property type="entry name" value="DNA/RNA polymerases"/>
    <property type="match status" value="1"/>
</dbReference>
<dbReference type="PANTHER" id="PTHR24559">
    <property type="entry name" value="TRANSPOSON TY3-I GAG-POL POLYPROTEIN"/>
    <property type="match status" value="1"/>
</dbReference>
<name>A0AAV3ZQR7_9GAST</name>
<reference evidence="1 2" key="1">
    <citation type="journal article" date="2021" name="Elife">
        <title>Chloroplast acquisition without the gene transfer in kleptoplastic sea slugs, Plakobranchus ocellatus.</title>
        <authorList>
            <person name="Maeda T."/>
            <person name="Takahashi S."/>
            <person name="Yoshida T."/>
            <person name="Shimamura S."/>
            <person name="Takaki Y."/>
            <person name="Nagai Y."/>
            <person name="Toyoda A."/>
            <person name="Suzuki Y."/>
            <person name="Arimoto A."/>
            <person name="Ishii H."/>
            <person name="Satoh N."/>
            <person name="Nishiyama T."/>
            <person name="Hasebe M."/>
            <person name="Maruyama T."/>
            <person name="Minagawa J."/>
            <person name="Obokata J."/>
            <person name="Shigenobu S."/>
        </authorList>
    </citation>
    <scope>NUCLEOTIDE SEQUENCE [LARGE SCALE GENOMIC DNA]</scope>
</reference>
<dbReference type="Gene3D" id="3.10.10.10">
    <property type="entry name" value="HIV Type 1 Reverse Transcriptase, subunit A, domain 1"/>
    <property type="match status" value="1"/>
</dbReference>
<organism evidence="1 2">
    <name type="scientific">Plakobranchus ocellatus</name>
    <dbReference type="NCBI Taxonomy" id="259542"/>
    <lineage>
        <taxon>Eukaryota</taxon>
        <taxon>Metazoa</taxon>
        <taxon>Spiralia</taxon>
        <taxon>Lophotrochozoa</taxon>
        <taxon>Mollusca</taxon>
        <taxon>Gastropoda</taxon>
        <taxon>Heterobranchia</taxon>
        <taxon>Euthyneura</taxon>
        <taxon>Panpulmonata</taxon>
        <taxon>Sacoglossa</taxon>
        <taxon>Placobranchoidea</taxon>
        <taxon>Plakobranchidae</taxon>
        <taxon>Plakobranchus</taxon>
    </lineage>
</organism>
<dbReference type="PANTHER" id="PTHR24559:SF444">
    <property type="entry name" value="REVERSE TRANSCRIPTASE DOMAIN-CONTAINING PROTEIN"/>
    <property type="match status" value="1"/>
</dbReference>
<comment type="caution">
    <text evidence="1">The sequence shown here is derived from an EMBL/GenBank/DDBJ whole genome shotgun (WGS) entry which is preliminary data.</text>
</comment>
<dbReference type="Proteomes" id="UP000735302">
    <property type="component" value="Unassembled WGS sequence"/>
</dbReference>
<dbReference type="CDD" id="cd01647">
    <property type="entry name" value="RT_LTR"/>
    <property type="match status" value="1"/>
</dbReference>
<dbReference type="AlphaFoldDB" id="A0AAV3ZQR7"/>
<accession>A0AAV3ZQR7</accession>
<dbReference type="InterPro" id="IPR043502">
    <property type="entry name" value="DNA/RNA_pol_sf"/>
</dbReference>
<dbReference type="Gene3D" id="3.30.70.270">
    <property type="match status" value="1"/>
</dbReference>
<gene>
    <name evidence="1" type="ORF">PoB_002332300</name>
</gene>
<sequence>MENSGIITKSNSLFASSVVVVRYKKGSNRICSNYRWFTELTVVDPHPMNPPADMIQDIENDRYFSKINLSKGYWHISFCQEDIQKTAFVTMDCHFEFSRMPFGMMNLGATLTRAVKMLMGGMGLPPIASHSSLRQETRPKRGFVCFLV</sequence>
<dbReference type="InterPro" id="IPR053134">
    <property type="entry name" value="RNA-dir_DNA_polymerase"/>
</dbReference>
<evidence type="ECO:0000313" key="2">
    <source>
        <dbReference type="Proteomes" id="UP000735302"/>
    </source>
</evidence>
<dbReference type="EMBL" id="BLXT01002709">
    <property type="protein sequence ID" value="GFN96817.1"/>
    <property type="molecule type" value="Genomic_DNA"/>
</dbReference>
<protein>
    <submittedName>
        <fullName evidence="1">Zinc finger protein</fullName>
    </submittedName>
</protein>